<dbReference type="Gene3D" id="3.90.226.10">
    <property type="entry name" value="2-enoyl-CoA Hydratase, Chain A, domain 1"/>
    <property type="match status" value="1"/>
</dbReference>
<dbReference type="InterPro" id="IPR001753">
    <property type="entry name" value="Enoyl-CoA_hydra/iso"/>
</dbReference>
<keyword evidence="3" id="KW-1185">Reference proteome</keyword>
<dbReference type="Gene3D" id="1.10.12.10">
    <property type="entry name" value="Lyase 2-enoyl-coa Hydratase, Chain A, domain 2"/>
    <property type="match status" value="1"/>
</dbReference>
<dbReference type="PANTHER" id="PTHR43459:SF1">
    <property type="entry name" value="EG:BACN32G11.4 PROTEIN"/>
    <property type="match status" value="1"/>
</dbReference>
<comment type="similarity">
    <text evidence="1">Belongs to the enoyl-CoA hydratase/isomerase family.</text>
</comment>
<evidence type="ECO:0000313" key="3">
    <source>
        <dbReference type="Proteomes" id="UP001190465"/>
    </source>
</evidence>
<proteinExistence type="inferred from homology"/>
<dbReference type="SUPFAM" id="SSF52096">
    <property type="entry name" value="ClpP/crotonase"/>
    <property type="match status" value="1"/>
</dbReference>
<dbReference type="InterPro" id="IPR029045">
    <property type="entry name" value="ClpP/crotonase-like_dom_sf"/>
</dbReference>
<dbReference type="PANTHER" id="PTHR43459">
    <property type="entry name" value="ENOYL-COA HYDRATASE"/>
    <property type="match status" value="1"/>
</dbReference>
<name>A0ABM9LHC7_9MYCO</name>
<dbReference type="EMBL" id="OY726397">
    <property type="protein sequence ID" value="CAJ1499056.1"/>
    <property type="molecule type" value="Genomic_DNA"/>
</dbReference>
<dbReference type="CDD" id="cd06558">
    <property type="entry name" value="crotonase-like"/>
    <property type="match status" value="1"/>
</dbReference>
<evidence type="ECO:0000313" key="2">
    <source>
        <dbReference type="EMBL" id="CAJ1499056.1"/>
    </source>
</evidence>
<dbReference type="InterPro" id="IPR014748">
    <property type="entry name" value="Enoyl-CoA_hydra_C"/>
</dbReference>
<protein>
    <submittedName>
        <fullName evidence="2">Enoyl-CoA hydratase-related protein</fullName>
    </submittedName>
</protein>
<evidence type="ECO:0000256" key="1">
    <source>
        <dbReference type="ARBA" id="ARBA00005254"/>
    </source>
</evidence>
<organism evidence="2 3">
    <name type="scientific">[Mycobacterium] burgundiense</name>
    <dbReference type="NCBI Taxonomy" id="3064286"/>
    <lineage>
        <taxon>Bacteria</taxon>
        <taxon>Bacillati</taxon>
        <taxon>Actinomycetota</taxon>
        <taxon>Actinomycetes</taxon>
        <taxon>Mycobacteriales</taxon>
        <taxon>Mycobacteriaceae</taxon>
        <taxon>Mycolicibacterium</taxon>
    </lineage>
</organism>
<dbReference type="Proteomes" id="UP001190465">
    <property type="component" value="Chromosome"/>
</dbReference>
<reference evidence="2 3" key="1">
    <citation type="submission" date="2023-08" db="EMBL/GenBank/DDBJ databases">
        <authorList>
            <person name="Folkvardsen B D."/>
            <person name="Norman A."/>
        </authorList>
    </citation>
    <scope>NUCLEOTIDE SEQUENCE [LARGE SCALE GENOMIC DNA]</scope>
    <source>
        <strain evidence="2 3">Mu0053</strain>
    </source>
</reference>
<gene>
    <name evidence="2" type="ORF">MU0053_001316</name>
</gene>
<sequence length="264" mass="27959">MTTPEILIDDDAAVRIVTLNRPEVRNAIDMPLRIALAAALEAADADPKVRAIVLTGAGRAFCSGGDIATMERTPEAQAMERVQLAQRVIRAIWNTPKPVIAAVEGSAFGAGAALAAACDRIVAARDARFATTFVNVGLAGDMGVYASLPTRIGVARTRQMLLMAQPIDAATAAEWGLVDALAEAGAARDAAIADAHTLAGRPAEALRVMKEMLARSPQLHPLEILDREASHQARLFDTDDFAEGVAAFREKRTANFGPRQGVRS</sequence>
<accession>A0ABM9LHC7</accession>
<dbReference type="RefSeq" id="WP_308481567.1">
    <property type="nucleotide sequence ID" value="NZ_OY726397.1"/>
</dbReference>
<dbReference type="Pfam" id="PF00378">
    <property type="entry name" value="ECH_1"/>
    <property type="match status" value="1"/>
</dbReference>